<dbReference type="AlphaFoldDB" id="A0A1B1TFK9"/>
<dbReference type="PANTHER" id="PTHR39964:SF2">
    <property type="entry name" value="UPF0292 PROTEIN MJ1624"/>
    <property type="match status" value="1"/>
</dbReference>
<evidence type="ECO:0000313" key="1">
    <source>
        <dbReference type="EMBL" id="ANV81087.1"/>
    </source>
</evidence>
<dbReference type="EMBL" id="KP211923">
    <property type="protein sequence ID" value="ANV81087.1"/>
    <property type="molecule type" value="Genomic_DNA"/>
</dbReference>
<evidence type="ECO:0008006" key="2">
    <source>
        <dbReference type="Google" id="ProtNLM"/>
    </source>
</evidence>
<reference evidence="1" key="2">
    <citation type="journal article" date="2015" name="ISME J.">
        <title>A new class of marine Euryarchaeota group II from the Mediterranean deep chlorophyll maximum.</title>
        <authorList>
            <person name="Martin-Cuadrado A.B."/>
            <person name="Garcia-Heredia I."/>
            <person name="Molto A.G."/>
            <person name="Lopez-Ubeda R."/>
            <person name="Kimes N."/>
            <person name="Lopez-Garcia P."/>
            <person name="Moreira D."/>
            <person name="Rodriguez-Valera F."/>
        </authorList>
    </citation>
    <scope>NUCLEOTIDE SEQUENCE</scope>
</reference>
<sequence>MEERFFLAARAIKDSITRNLPINEGGSNCPILVEGINDVKCLRVLGFSGIIETVNRGWDRPRMIAYLYETYGSELAIDGLPRIILLMDWDRTGEILQKSFTNQLNSMDVKIDQNLRNILAKQLNFECKTVESIIGFSDSLLKALSQI</sequence>
<protein>
    <recommendedName>
        <fullName evidence="2">Toprim domain-containing protein</fullName>
    </recommendedName>
</protein>
<dbReference type="Gene3D" id="3.40.1360.10">
    <property type="match status" value="1"/>
</dbReference>
<dbReference type="PANTHER" id="PTHR39964">
    <property type="entry name" value="UPF0292 PROTEIN TK1411"/>
    <property type="match status" value="1"/>
</dbReference>
<proteinExistence type="predicted"/>
<reference evidence="1" key="1">
    <citation type="submission" date="2014-11" db="EMBL/GenBank/DDBJ databases">
        <authorList>
            <person name="Zhu J."/>
            <person name="Qi W."/>
            <person name="Song R."/>
        </authorList>
    </citation>
    <scope>NUCLEOTIDE SEQUENCE</scope>
</reference>
<organism evidence="1">
    <name type="scientific">uncultured Poseidoniia archaeon</name>
    <dbReference type="NCBI Taxonomy" id="1697135"/>
    <lineage>
        <taxon>Archaea</taxon>
        <taxon>Methanobacteriati</taxon>
        <taxon>Thermoplasmatota</taxon>
        <taxon>Candidatus Poseidoniia</taxon>
        <taxon>environmental samples</taxon>
    </lineage>
</organism>
<name>A0A1B1TFK9_9ARCH</name>
<accession>A0A1B1TFK9</accession>
<dbReference type="SUPFAM" id="SSF110455">
    <property type="entry name" value="Toprim domain"/>
    <property type="match status" value="1"/>
</dbReference>